<evidence type="ECO:0000313" key="3">
    <source>
        <dbReference type="EMBL" id="KAL0968047.1"/>
    </source>
</evidence>
<reference evidence="3 4" key="1">
    <citation type="submission" date="2024-06" db="EMBL/GenBank/DDBJ databases">
        <authorList>
            <person name="Pan Q."/>
            <person name="Wen M."/>
            <person name="Jouanno E."/>
            <person name="Zahm M."/>
            <person name="Klopp C."/>
            <person name="Cabau C."/>
            <person name="Louis A."/>
            <person name="Berthelot C."/>
            <person name="Parey E."/>
            <person name="Roest Crollius H."/>
            <person name="Montfort J."/>
            <person name="Robinson-Rechavi M."/>
            <person name="Bouchez O."/>
            <person name="Lampietro C."/>
            <person name="Lopez Roques C."/>
            <person name="Donnadieu C."/>
            <person name="Postlethwait J."/>
            <person name="Bobe J."/>
            <person name="Verreycken H."/>
            <person name="Guiguen Y."/>
        </authorList>
    </citation>
    <scope>NUCLEOTIDE SEQUENCE [LARGE SCALE GENOMIC DNA]</scope>
    <source>
        <strain evidence="3">Up_M1</strain>
        <tissue evidence="3">Testis</tissue>
    </source>
</reference>
<comment type="similarity">
    <text evidence="1">Belongs to the SAPS family.</text>
</comment>
<feature type="compositionally biased region" description="Acidic residues" evidence="2">
    <location>
        <begin position="668"/>
        <end position="678"/>
    </location>
</feature>
<dbReference type="SUPFAM" id="SSF48371">
    <property type="entry name" value="ARM repeat"/>
    <property type="match status" value="1"/>
</dbReference>
<protein>
    <recommendedName>
        <fullName evidence="5">Protein phosphatase 6, regulatory subunit 3</fullName>
    </recommendedName>
</protein>
<dbReference type="PANTHER" id="PTHR12634">
    <property type="entry name" value="SIT4 YEAST -ASSOCIATING PROTEIN-RELATED"/>
    <property type="match status" value="1"/>
</dbReference>
<feature type="region of interest" description="Disordered" evidence="2">
    <location>
        <begin position="651"/>
        <end position="949"/>
    </location>
</feature>
<dbReference type="Proteomes" id="UP001557470">
    <property type="component" value="Unassembled WGS sequence"/>
</dbReference>
<feature type="compositionally biased region" description="Polar residues" evidence="2">
    <location>
        <begin position="841"/>
        <end position="850"/>
    </location>
</feature>
<sequence length="949" mass="106168">MCPHKRYFIFNLHPTPVRSIMFWKFDLHTTSHIDTLLEKEDVTLTEVMDEEDVLQECKAQNHKLVDFLVRPQCMEDLVTYITQEPSDDVEEKIKYKYPNISCELLTSDVGQINDRLGEDESLLMKLYGFLQNESPLNPLLASFFSKVLSILIGRKPEQIVEFLRKREDFVDLMIKHIGTSAIMDLLLRMLTCIEPQQLRQDVLNWLNEEKVIQRLVDMVQPSQDEDRHSNASQSLCEIIRLSRDQMFQVQGCSEPDPLLATLEKQETVEQLLSNIFDKEKNDSAIVSVIQILLTLFETRRPAFEGHLEICPPGMNHPSFSVNQSILEAVRPRLKDFHQLLLEPPKKNVMKTTWGVLDPPVGNTRLNVVRLVASLLQTNTLIINMELINLNTLGVILDMYFKYIWNNFLHIQVEICTAMILAMPPAQSESPEFNRDQEVQPVRESHLIKHLFQKCQFIQRILDAWSSNEKEQAEGGRRRGYMGHLTRIANSIVHNNDKGPNGAQIQQLISELSEDDKERWESFTSGQLADTNKKNTVDLVNTHHIHSSSDDEGEFKDSGFHQDSSLQQAFSDYQMQQMTSNFIEQFGFNDEEFADQDDVVDIPFDRISDINFSLNTNESANIALFEACCKEKIHQFEDAGSDEEDIWDEKDVTFAPEAQRRPRSSGSTDSEESTDSEDEDVKRDPFEPTNGSSDDRMEVDSSEGPVWTANFDDIPMDTGSSTVTGAPALVNPAPTSPSSPAVLSEPVWTSPNTSPDTTTGWADFSSNFSPIRPKDPLRSNSPVAMETCIETGDPLGVNAPMQPEESDQWPGDEAAQPHGSPGGKTGHGPDAEETATTETVTNGSMKETVSLTVDAKTETAVFKSEDEKLSTSEDTSAKYAVGESGTPEKGVPASGLTVSNCLKQSAKHSDEKSKVLSDAVNGPLEEGTAMDEAKTEQSVGSPDAVVNGPV</sequence>
<proteinExistence type="inferred from homology"/>
<gene>
    <name evidence="3" type="ORF">UPYG_G00261610</name>
</gene>
<evidence type="ECO:0000313" key="4">
    <source>
        <dbReference type="Proteomes" id="UP001557470"/>
    </source>
</evidence>
<name>A0ABD0WWJ5_UMBPY</name>
<dbReference type="AlphaFoldDB" id="A0ABD0WWJ5"/>
<dbReference type="InterPro" id="IPR007587">
    <property type="entry name" value="SAPS"/>
</dbReference>
<feature type="compositionally biased region" description="Polar residues" evidence="2">
    <location>
        <begin position="735"/>
        <end position="768"/>
    </location>
</feature>
<evidence type="ECO:0000256" key="2">
    <source>
        <dbReference type="SAM" id="MobiDB-lite"/>
    </source>
</evidence>
<comment type="caution">
    <text evidence="3">The sequence shown here is derived from an EMBL/GenBank/DDBJ whole genome shotgun (WGS) entry which is preliminary data.</text>
</comment>
<evidence type="ECO:0000256" key="1">
    <source>
        <dbReference type="ARBA" id="ARBA00006180"/>
    </source>
</evidence>
<dbReference type="Pfam" id="PF04499">
    <property type="entry name" value="SAPS"/>
    <property type="match status" value="1"/>
</dbReference>
<dbReference type="PANTHER" id="PTHR12634:SF12">
    <property type="entry name" value="SERINE_THREONINE-PROTEIN PHOSPHATASE 6 REGULATORY SUBUNIT 3"/>
    <property type="match status" value="1"/>
</dbReference>
<accession>A0ABD0WWJ5</accession>
<evidence type="ECO:0008006" key="5">
    <source>
        <dbReference type="Google" id="ProtNLM"/>
    </source>
</evidence>
<keyword evidence="4" id="KW-1185">Reference proteome</keyword>
<dbReference type="EMBL" id="JAGEUA010000008">
    <property type="protein sequence ID" value="KAL0968047.1"/>
    <property type="molecule type" value="Genomic_DNA"/>
</dbReference>
<organism evidence="3 4">
    <name type="scientific">Umbra pygmaea</name>
    <name type="common">Eastern mudminnow</name>
    <dbReference type="NCBI Taxonomy" id="75934"/>
    <lineage>
        <taxon>Eukaryota</taxon>
        <taxon>Metazoa</taxon>
        <taxon>Chordata</taxon>
        <taxon>Craniata</taxon>
        <taxon>Vertebrata</taxon>
        <taxon>Euteleostomi</taxon>
        <taxon>Actinopterygii</taxon>
        <taxon>Neopterygii</taxon>
        <taxon>Teleostei</taxon>
        <taxon>Protacanthopterygii</taxon>
        <taxon>Esociformes</taxon>
        <taxon>Umbridae</taxon>
        <taxon>Umbra</taxon>
    </lineage>
</organism>
<dbReference type="InterPro" id="IPR016024">
    <property type="entry name" value="ARM-type_fold"/>
</dbReference>